<evidence type="ECO:0000256" key="4">
    <source>
        <dbReference type="ARBA" id="ARBA00011233"/>
    </source>
</evidence>
<evidence type="ECO:0000256" key="13">
    <source>
        <dbReference type="ARBA" id="ARBA00049340"/>
    </source>
</evidence>
<dbReference type="OrthoDB" id="5290932at2"/>
<dbReference type="Pfam" id="PF00127">
    <property type="entry name" value="Copper-bind"/>
    <property type="match status" value="1"/>
</dbReference>
<dbReference type="SUPFAM" id="SSF49503">
    <property type="entry name" value="Cupredoxins"/>
    <property type="match status" value="3"/>
</dbReference>
<keyword evidence="12 14" id="KW-0186">Copper</keyword>
<evidence type="ECO:0000256" key="14">
    <source>
        <dbReference type="PIRSR" id="PIRSR601287-1"/>
    </source>
</evidence>
<comment type="cofactor">
    <cofactor evidence="1 14">
        <name>Cu(+)</name>
        <dbReference type="ChEBI" id="CHEBI:49552"/>
    </cofactor>
</comment>
<accession>A0A5C8KL39</accession>
<evidence type="ECO:0000256" key="2">
    <source>
        <dbReference type="ARBA" id="ARBA00001973"/>
    </source>
</evidence>
<comment type="catalytic activity">
    <reaction evidence="13">
        <text>nitric oxide + Fe(III)-[cytochrome c] + H2O = Fe(II)-[cytochrome c] + nitrite + 2 H(+)</text>
        <dbReference type="Rhea" id="RHEA:15233"/>
        <dbReference type="Rhea" id="RHEA-COMP:10350"/>
        <dbReference type="Rhea" id="RHEA-COMP:14399"/>
        <dbReference type="ChEBI" id="CHEBI:15377"/>
        <dbReference type="ChEBI" id="CHEBI:15378"/>
        <dbReference type="ChEBI" id="CHEBI:16301"/>
        <dbReference type="ChEBI" id="CHEBI:16480"/>
        <dbReference type="ChEBI" id="CHEBI:29033"/>
        <dbReference type="ChEBI" id="CHEBI:29034"/>
        <dbReference type="EC" id="1.7.2.1"/>
    </reaction>
</comment>
<gene>
    <name evidence="17" type="ORF">FU658_12685</name>
</gene>
<dbReference type="InterPro" id="IPR011707">
    <property type="entry name" value="Cu-oxidase-like_N"/>
</dbReference>
<evidence type="ECO:0000256" key="10">
    <source>
        <dbReference type="ARBA" id="ARBA00022982"/>
    </source>
</evidence>
<keyword evidence="11" id="KW-0560">Oxidoreductase</keyword>
<feature type="binding site" description="type 2 copper site" evidence="14">
    <location>
        <position position="173"/>
    </location>
    <ligand>
        <name>Cu cation</name>
        <dbReference type="ChEBI" id="CHEBI:23378"/>
        <label>2</label>
    </ligand>
</feature>
<proteinExistence type="inferred from homology"/>
<keyword evidence="7" id="KW-0813">Transport</keyword>
<dbReference type="PRINTS" id="PR00695">
    <property type="entry name" value="CUNO2RDTASE"/>
</dbReference>
<dbReference type="InterPro" id="IPR001287">
    <property type="entry name" value="NO2-reductase_Cu"/>
</dbReference>
<keyword evidence="9" id="KW-0677">Repeat</keyword>
<evidence type="ECO:0000256" key="12">
    <source>
        <dbReference type="ARBA" id="ARBA00023008"/>
    </source>
</evidence>
<dbReference type="InterPro" id="IPR008972">
    <property type="entry name" value="Cupredoxin"/>
</dbReference>
<feature type="binding site" description="type 1 copper site" evidence="14">
    <location>
        <position position="163"/>
    </location>
    <ligand>
        <name>Cu cation</name>
        <dbReference type="ChEBI" id="CHEBI:23378"/>
        <label>1</label>
    </ligand>
</feature>
<comment type="caution">
    <text evidence="17">The sequence shown here is derived from an EMBL/GenBank/DDBJ whole genome shotgun (WGS) entry which is preliminary data.</text>
</comment>
<sequence>MARDVLAAVENQRGLPLGQSARGSGAPGTPASARLDDIFEGADFIEIIRRDEGLSIPATSFVPQDVEPDHHFTITLDEGLTYLGQGVMYDGFLADGGVPGQTLRVTEGDIVKFTVVNTGTVPHGASIHAAYTQTSKYVGQIAPGETKSVTFRATVPGVYMWHCAPGGHAIPMHVLFGQYGMIVVEPKDKQYKLEQELGRKPDLTLYLLQNEFYTSGREAVDGHPAYTAFNGQPFRYIENPITAKPGDYVRIYYLNVGPNLVSTFHLVGIIWDYVYWQGHPDAWMPGGQTVTSGPSDSWVIEFRVPPDEGAYTMLSHSVGPTSRGAIGLLVADRNADTPKTVLADGPQWTEEEMTEKAANATRTISPFAPGTAGKGMAAAADRVVSYGPEVKEVVVEIIGNSYHPKVIEIEPGTTVTWVNEDVFTYLAGEFSGVHNAVGMRGPKRFATPLLGHGETGSVVFDESGEYDYICTPHPYMKGRIIVRER</sequence>
<evidence type="ECO:0000313" key="18">
    <source>
        <dbReference type="Proteomes" id="UP000321248"/>
    </source>
</evidence>
<evidence type="ECO:0000256" key="9">
    <source>
        <dbReference type="ARBA" id="ARBA00022737"/>
    </source>
</evidence>
<dbReference type="GO" id="GO:0009055">
    <property type="term" value="F:electron transfer activity"/>
    <property type="evidence" value="ECO:0007669"/>
    <property type="project" value="InterPro"/>
</dbReference>
<evidence type="ECO:0000256" key="1">
    <source>
        <dbReference type="ARBA" id="ARBA00001960"/>
    </source>
</evidence>
<evidence type="ECO:0000259" key="15">
    <source>
        <dbReference type="Pfam" id="PF00127"/>
    </source>
</evidence>
<protein>
    <recommendedName>
        <fullName evidence="6">Copper-containing nitrite reductase</fullName>
        <ecNumber evidence="5">1.7.2.1</ecNumber>
    </recommendedName>
</protein>
<feature type="domain" description="Blue (type 1) copper" evidence="15">
    <location>
        <begin position="401"/>
        <end position="482"/>
    </location>
</feature>
<evidence type="ECO:0000313" key="17">
    <source>
        <dbReference type="EMBL" id="TXK59864.1"/>
    </source>
</evidence>
<evidence type="ECO:0000256" key="6">
    <source>
        <dbReference type="ARBA" id="ARBA00017290"/>
    </source>
</evidence>
<dbReference type="AlphaFoldDB" id="A0A5C8KL39"/>
<evidence type="ECO:0000256" key="7">
    <source>
        <dbReference type="ARBA" id="ARBA00022448"/>
    </source>
</evidence>
<dbReference type="Proteomes" id="UP000321248">
    <property type="component" value="Unassembled WGS sequence"/>
</dbReference>
<dbReference type="GO" id="GO:0050421">
    <property type="term" value="F:nitrite reductase (NO-forming) activity"/>
    <property type="evidence" value="ECO:0007669"/>
    <property type="project" value="UniProtKB-EC"/>
</dbReference>
<dbReference type="PANTHER" id="PTHR36507">
    <property type="entry name" value="BLL1555 PROTEIN"/>
    <property type="match status" value="1"/>
</dbReference>
<dbReference type="EMBL" id="VRTS01000010">
    <property type="protein sequence ID" value="TXK59864.1"/>
    <property type="molecule type" value="Genomic_DNA"/>
</dbReference>
<dbReference type="EC" id="1.7.2.1" evidence="5"/>
<keyword evidence="8 14" id="KW-0479">Metal-binding</keyword>
<keyword evidence="10" id="KW-0249">Electron transport</keyword>
<evidence type="ECO:0000259" key="16">
    <source>
        <dbReference type="Pfam" id="PF07732"/>
    </source>
</evidence>
<dbReference type="InterPro" id="IPR052721">
    <property type="entry name" value="ET_Amicyanin"/>
</dbReference>
<feature type="domain" description="Plastocyanin-like" evidence="16">
    <location>
        <begin position="92"/>
        <end position="188"/>
    </location>
</feature>
<evidence type="ECO:0000256" key="3">
    <source>
        <dbReference type="ARBA" id="ARBA00010609"/>
    </source>
</evidence>
<keyword evidence="18" id="KW-1185">Reference proteome</keyword>
<feature type="binding site" description="type 1 copper site" evidence="14">
    <location>
        <position position="123"/>
    </location>
    <ligand>
        <name>Cu cation</name>
        <dbReference type="ChEBI" id="CHEBI:23378"/>
        <label>1</label>
    </ligand>
</feature>
<feature type="binding site" description="type 1 copper site" evidence="14">
    <location>
        <position position="128"/>
    </location>
    <ligand>
        <name>Cu cation</name>
        <dbReference type="ChEBI" id="CHEBI:23378"/>
        <label>1</label>
    </ligand>
</feature>
<feature type="binding site" description="type 1 copper site" evidence="14">
    <location>
        <position position="316"/>
    </location>
    <ligand>
        <name>Cu cation</name>
        <dbReference type="ChEBI" id="CHEBI:23378"/>
        <label>1</label>
    </ligand>
</feature>
<dbReference type="InterPro" id="IPR000923">
    <property type="entry name" value="BlueCu_1"/>
</dbReference>
<organism evidence="17 18">
    <name type="scientific">Alkalisalibacterium limincola</name>
    <dbReference type="NCBI Taxonomy" id="2699169"/>
    <lineage>
        <taxon>Bacteria</taxon>
        <taxon>Pseudomonadati</taxon>
        <taxon>Pseudomonadota</taxon>
        <taxon>Gammaproteobacteria</taxon>
        <taxon>Lysobacterales</taxon>
        <taxon>Lysobacteraceae</taxon>
        <taxon>Alkalisalibacterium</taxon>
    </lineage>
</organism>
<evidence type="ECO:0000256" key="5">
    <source>
        <dbReference type="ARBA" id="ARBA00011882"/>
    </source>
</evidence>
<dbReference type="Gene3D" id="2.60.40.420">
    <property type="entry name" value="Cupredoxins - blue copper proteins"/>
    <property type="match status" value="3"/>
</dbReference>
<comment type="similarity">
    <text evidence="3">Belongs to the multicopper oxidase family.</text>
</comment>
<name>A0A5C8KL39_9GAMM</name>
<reference evidence="17 18" key="1">
    <citation type="submission" date="2019-08" db="EMBL/GenBank/DDBJ databases">
        <authorList>
            <person name="Karlyshev A.V."/>
        </authorList>
    </citation>
    <scope>NUCLEOTIDE SEQUENCE [LARGE SCALE GENOMIC DNA]</scope>
    <source>
        <strain evidence="17 18">Alg18-2.2</strain>
    </source>
</reference>
<comment type="subunit">
    <text evidence="4">Homotrimer.</text>
</comment>
<evidence type="ECO:0000256" key="11">
    <source>
        <dbReference type="ARBA" id="ARBA00023002"/>
    </source>
</evidence>
<dbReference type="Pfam" id="PF07732">
    <property type="entry name" value="Cu-oxidase_3"/>
    <property type="match status" value="1"/>
</dbReference>
<comment type="cofactor">
    <cofactor evidence="2 14">
        <name>Cu(2+)</name>
        <dbReference type="ChEBI" id="CHEBI:29036"/>
    </cofactor>
</comment>
<dbReference type="InterPro" id="IPR028871">
    <property type="entry name" value="BlueCu_1_BS"/>
</dbReference>
<dbReference type="PROSITE" id="PS00196">
    <property type="entry name" value="COPPER_BLUE"/>
    <property type="match status" value="1"/>
</dbReference>
<feature type="binding site" description="type 1 copper site" evidence="14">
    <location>
        <position position="162"/>
    </location>
    <ligand>
        <name>Cu cation</name>
        <dbReference type="ChEBI" id="CHEBI:23378"/>
        <label>1</label>
    </ligand>
</feature>
<dbReference type="PANTHER" id="PTHR36507:SF1">
    <property type="entry name" value="BLL1555 PROTEIN"/>
    <property type="match status" value="1"/>
</dbReference>
<dbReference type="GO" id="GO:0005507">
    <property type="term" value="F:copper ion binding"/>
    <property type="evidence" value="ECO:0007669"/>
    <property type="project" value="InterPro"/>
</dbReference>
<evidence type="ECO:0000256" key="8">
    <source>
        <dbReference type="ARBA" id="ARBA00022723"/>
    </source>
</evidence>